<feature type="repeat" description="WD" evidence="3">
    <location>
        <begin position="2598"/>
        <end position="2639"/>
    </location>
</feature>
<evidence type="ECO:0000256" key="4">
    <source>
        <dbReference type="SAM" id="MobiDB-lite"/>
    </source>
</evidence>
<dbReference type="GO" id="GO:0008104">
    <property type="term" value="P:intracellular protein localization"/>
    <property type="evidence" value="ECO:0007669"/>
    <property type="project" value="TreeGrafter"/>
</dbReference>
<evidence type="ECO:0000256" key="2">
    <source>
        <dbReference type="ARBA" id="ARBA00022737"/>
    </source>
</evidence>
<dbReference type="CDD" id="cd06071">
    <property type="entry name" value="Beach"/>
    <property type="match status" value="1"/>
</dbReference>
<sequence>MDDSLLGTWTKYIEESDEKFFRKFVKGLVTSWERTVSPNWDMLVTSRLEGHREEGPAIHELPEELLPALSKFLFIGKDEAEQSAINAKSIGHSKDIIKCLIIICRLPDNIPLVSSMDFVQMITQMDSLLLQQLLDMESSFFARKVKTEVSQQKLRDEILDFIVQSCHFLETIYDPHFRYRTFLCGKEPESEIQIPPSPIALHQETIPFLYESFETALADCFPDLAQEMLTVFGAIISGARHNAIRAISPATTKMISKTIRDSDTNEQVHITAIYCSAKSIRILHEVPMEERQLDIQLLIEQYQQILSSVSLKSTVSVATLVEGVGLLSRVMTVKKPAELKELLAKNALIQTLLEVIKDSQLDTDKKRILLPVVIDRLGLLLKNCEHACQKMIKIDGYSKLFEVVNSLGPPDSNILKSILAISTHGEDPNGQLNLIKNIEPITYLLKWISETDYENLEQQVWLMESLNSLCGANIQNKMLCCQSGVIRQLVKVLSKFERLHEKSAIEILKLIESLGTHSIEPVELKHLIALLDQRNDDQDDRFPYKSHVIHVISSMAKSDGYEVCREYFEIGNDIKGLSVPNICQWTGPVSGMTFHCWIRLEKTPVFDKEFRRQLYSFYTTNGNGFEAFFSSEGILVAAVAHKKEFLAVPLEGFPLNDERWHCIEICHAHGKGPFGKSTVTFYVDGAKRLECALKFPTLSEPISYCTIGSPLQRGNIPALNSDQLGKTTFKDGLMDAIKIGIPGVINLPSTLKGFSNDPHLKWTLIGLENQFWGQPISLVGQMGMVCCFQDALTHPQIRHLYSLGPNNGLAFSHEENPEILDILNRIVFFYSAKASHNLSCPNLVNPSKFEAQVFAQSFGTRDVKDVINCIGGVHVLFPLLENAALADENEPADTSYLSLRDEDSPESRRGSVHQSGEVSDWELVPSSSFSDWKLEQNAISGFLTLVKNLVTNHTINKEQLMRCGGVAIIGALLQNAKAHLIDVNVLMATQLLVELAHASQDQKLLFQIFQHILFDFRIWSKAEFHVQIGHIQYLSTIIKDDRKLFRKKFGVQFLLDVVRKHYGDSDALSIEDCKTIRASLFGLIKYFLQREVTSKEVYPLVSFILAEKNGQLLLEICEMLTLYLENRQAKDQMFLVMYESRRADLFHCLLLSQNLQRPQRMALQRMLTAILRTNRVSVRHKHRMHLFEARYLGFLHLRFKRASEECPVFKEEILVYTDQMLLFDDATTFQGILGLVHHLQWFNLDIKLEIARRIMSFMFTRPDVPMQFARQIGWQDCLTRLLVKKILKPDAESNVSLDDSSSLAGDDSYVIMSGLTSPSHYIDRATTTAKHYLPVHAGEAVGALGSAVGDVASKVVSSTSKKVSSNVNYAKDFASEKVTNTMLMTQGMVSQRMASAQERVTSTMSKTHQFLGDLSERASFSRKRLGSISSIGTNDESLMHENRSMTPQYMSTYNFEMDDLAPKSTSTSSEDVRDTASSSPTRMHDCISEEVHDMEMINEELINELHRMGVKKTDDVGHDREEELCQLAINILFTVMWRGLHGASEAVIKERGQVIACINMLGLNNELFRSHVDLKRRLVEMCIQAVLSDVRDKSQVNSDCTAMAEHVMQWAYDLVVLDPYGKFDKKVSESLLDGILAIVESFMVFQEGNSETEWSVMAKMALDILLKCADESGDIELCTMATAKLHALVQTRASSSVEENGYLILRVSKIIEKVLQHEVQPVEDNQDHYSFIIPVLKALLEKSRDQLHLTTNLPSINLRQPSPTFFETFKAYSQGEEWRYFLQKKVTPYHDAFLAGFLSGLPLKMDTFWAEGYELSKIASHKRNREIGESKLRFENKYLEPFHRSVRHENVRFNNMLSQEMSHLVFIRKRWQITKRLFFGPRGAWYDDREGSLDFWKLANNENFMRMRMKLIPNMNFDPHREASAARDNVKIEEKKPKNGGAFRLNISKEAVRSIEATPDDSLTEEELKSIAIEQMETTNETTDVEKQSERLVFSEECELVTYMSVIKGTFELTTNFVYFFDASPFKENEDRFDFRWSLMQVREMHLRRFNLRRSAIEFFLLDQTNYFLNFPNKKNRNRVYSKLASMKLPYLVTSSSRSPADLLKSSNLTQKWVNREISNFEYLMQLNTIAGRSFNDLSQYPVFPWILADYESEKLDFHNPKTFRDLSKPIGIQNEKHVEEVRSRFQSFDDPAGVIAKFHYGTHYSNSAMVLHYLVRVEPFTSLHIELQSGRFDVADRQFHSVPQTWKSLFENLNDVKELIPEFFYFPEFLQNLNNFDLGRLQGKKNRVHDVVLPAWAKTPDDFIRKHRLALESEYVSAHLHEWIDLIFGCKQKGEAAEKALNVFYYCSYEGAVDLDAISDPGEREAIEGMINNFGQTPCQLLKDPHPQRLLLPEYNKQREIAKPGSFKVDMFLMPHLWKPYFIEVSSERDPLIFAQVPKSQYKSFIQYGTPDSLVTLSEQCVLGSHGWLPYDRSGEIIFTFEKDLTYTKSRKQLPLPMTPNLQPSQKLFVVSPDAKYIFFGGHWDNSLQVFSIPKVKVVSKVIRHIDVITCVAMDSTGNYIMTGSRDNTSIIWEAYQYSILTQPGTLVPNPKPLQVLSGHDKAVTCVAISTELDMAVSGSEDGSVNVYTVKEGQYVRSIFPPTYGADPYKVDQLNLSYQGHVVFTGHNRDVHSLHVYTVNGHLLSSSSVEHRITAIGVTADFVVTGDENGELILRDLLTPKMLYKINLQLPIQDVSFVAGNTHILAPLRDGRLTVIGLKPSGK</sequence>
<evidence type="ECO:0008006" key="9">
    <source>
        <dbReference type="Google" id="ProtNLM"/>
    </source>
</evidence>
<dbReference type="Pfam" id="PF16057">
    <property type="entry name" value="DUF4800"/>
    <property type="match status" value="1"/>
</dbReference>
<proteinExistence type="predicted"/>
<dbReference type="InterPro" id="IPR036372">
    <property type="entry name" value="BEACH_dom_sf"/>
</dbReference>
<dbReference type="SMART" id="SM00320">
    <property type="entry name" value="WD40"/>
    <property type="match status" value="3"/>
</dbReference>
<dbReference type="Gene3D" id="1.25.10.10">
    <property type="entry name" value="Leucine-rich Repeat Variant"/>
    <property type="match status" value="1"/>
</dbReference>
<feature type="region of interest" description="Disordered" evidence="4">
    <location>
        <begin position="1460"/>
        <end position="1482"/>
    </location>
</feature>
<dbReference type="InterPro" id="IPR016024">
    <property type="entry name" value="ARM-type_fold"/>
</dbReference>
<evidence type="ECO:0000259" key="6">
    <source>
        <dbReference type="PROSITE" id="PS51783"/>
    </source>
</evidence>
<feature type="compositionally biased region" description="Basic and acidic residues" evidence="4">
    <location>
        <begin position="899"/>
        <end position="909"/>
    </location>
</feature>
<dbReference type="Pfam" id="PF14844">
    <property type="entry name" value="PH_BEACH"/>
    <property type="match status" value="1"/>
</dbReference>
<dbReference type="SMART" id="SM01026">
    <property type="entry name" value="Beach"/>
    <property type="match status" value="1"/>
</dbReference>
<dbReference type="Proteomes" id="UP000318571">
    <property type="component" value="Chromosome 1"/>
</dbReference>
<dbReference type="SUPFAM" id="SSF81837">
    <property type="entry name" value="BEACH domain"/>
    <property type="match status" value="1"/>
</dbReference>
<protein>
    <recommendedName>
        <fullName evidence="9">BEACH domain-containing protein</fullName>
    </recommendedName>
</protein>
<dbReference type="PANTHER" id="PTHR13743">
    <property type="entry name" value="BEIGE/BEACH-RELATED"/>
    <property type="match status" value="1"/>
</dbReference>
<dbReference type="InterPro" id="IPR011993">
    <property type="entry name" value="PH-like_dom_sf"/>
</dbReference>
<feature type="region of interest" description="Disordered" evidence="4">
    <location>
        <begin position="894"/>
        <end position="914"/>
    </location>
</feature>
<dbReference type="GO" id="GO:0005829">
    <property type="term" value="C:cytosol"/>
    <property type="evidence" value="ECO:0007669"/>
    <property type="project" value="TreeGrafter"/>
</dbReference>
<dbReference type="InterPro" id="IPR031570">
    <property type="entry name" value="NBEA/BDCP_DUF4704"/>
</dbReference>
<evidence type="ECO:0000259" key="5">
    <source>
        <dbReference type="PROSITE" id="PS50197"/>
    </source>
</evidence>
<dbReference type="SUPFAM" id="SSF50978">
    <property type="entry name" value="WD40 repeat-like"/>
    <property type="match status" value="1"/>
</dbReference>
<evidence type="ECO:0000313" key="8">
    <source>
        <dbReference type="Proteomes" id="UP000318571"/>
    </source>
</evidence>
<dbReference type="InterPro" id="IPR011989">
    <property type="entry name" value="ARM-like"/>
</dbReference>
<dbReference type="Gene3D" id="1.10.1540.10">
    <property type="entry name" value="BEACH domain"/>
    <property type="match status" value="1"/>
</dbReference>
<feature type="repeat" description="WD" evidence="3">
    <location>
        <begin position="2543"/>
        <end position="2575"/>
    </location>
</feature>
<dbReference type="PROSITE" id="PS50082">
    <property type="entry name" value="WD_REPEATS_2"/>
    <property type="match status" value="2"/>
</dbReference>
<name>A0A553NSD2_TIGCA</name>
<dbReference type="InterPro" id="IPR046851">
    <property type="entry name" value="NBCH_WD40"/>
</dbReference>
<dbReference type="InterPro" id="IPR000409">
    <property type="entry name" value="BEACH_dom"/>
</dbReference>
<keyword evidence="2" id="KW-0677">Repeat</keyword>
<keyword evidence="1 3" id="KW-0853">WD repeat</keyword>
<dbReference type="EMBL" id="VCGU01000010">
    <property type="protein sequence ID" value="TRY68346.1"/>
    <property type="molecule type" value="Genomic_DNA"/>
</dbReference>
<gene>
    <name evidence="7" type="ORF">TCAL_13857</name>
</gene>
<feature type="domain" description="BEACH-type PH" evidence="6">
    <location>
        <begin position="1987"/>
        <end position="2085"/>
    </location>
</feature>
<dbReference type="PROSITE" id="PS50294">
    <property type="entry name" value="WD_REPEATS_REGION"/>
    <property type="match status" value="2"/>
</dbReference>
<dbReference type="OMA" id="IVFKVME"/>
<dbReference type="PANTHER" id="PTHR13743:SF112">
    <property type="entry name" value="BEACH DOMAIN-CONTAINING PROTEIN"/>
    <property type="match status" value="1"/>
</dbReference>
<dbReference type="PROSITE" id="PS51783">
    <property type="entry name" value="PH_BEACH"/>
    <property type="match status" value="1"/>
</dbReference>
<dbReference type="InterPro" id="IPR001680">
    <property type="entry name" value="WD40_rpt"/>
</dbReference>
<dbReference type="Pfam" id="PF02138">
    <property type="entry name" value="Beach"/>
    <property type="match status" value="1"/>
</dbReference>
<dbReference type="Pfam" id="PF20426">
    <property type="entry name" value="NBCH_WD40"/>
    <property type="match status" value="1"/>
</dbReference>
<evidence type="ECO:0000256" key="1">
    <source>
        <dbReference type="ARBA" id="ARBA00022574"/>
    </source>
</evidence>
<accession>A0A553NSD2</accession>
<reference evidence="7 8" key="1">
    <citation type="journal article" date="2018" name="Nat. Ecol. Evol.">
        <title>Genomic signatures of mitonuclear coevolution across populations of Tigriopus californicus.</title>
        <authorList>
            <person name="Barreto F.S."/>
            <person name="Watson E.T."/>
            <person name="Lima T.G."/>
            <person name="Willett C.S."/>
            <person name="Edmands S."/>
            <person name="Li W."/>
            <person name="Burton R.S."/>
        </authorList>
    </citation>
    <scope>NUCLEOTIDE SEQUENCE [LARGE SCALE GENOMIC DNA]</scope>
    <source>
        <strain evidence="7 8">San Diego</strain>
    </source>
</reference>
<dbReference type="GO" id="GO:0019901">
    <property type="term" value="F:protein kinase binding"/>
    <property type="evidence" value="ECO:0007669"/>
    <property type="project" value="TreeGrafter"/>
</dbReference>
<comment type="caution">
    <text evidence="7">The sequence shown here is derived from an EMBL/GenBank/DDBJ whole genome shotgun (WGS) entry which is preliminary data.</text>
</comment>
<dbReference type="InterPro" id="IPR050865">
    <property type="entry name" value="BEACH_Domain"/>
</dbReference>
<dbReference type="SUPFAM" id="SSF48371">
    <property type="entry name" value="ARM repeat"/>
    <property type="match status" value="1"/>
</dbReference>
<evidence type="ECO:0000256" key="3">
    <source>
        <dbReference type="PROSITE-ProRule" id="PRU00221"/>
    </source>
</evidence>
<keyword evidence="8" id="KW-1185">Reference proteome</keyword>
<dbReference type="InterPro" id="IPR015943">
    <property type="entry name" value="WD40/YVTN_repeat-like_dom_sf"/>
</dbReference>
<dbReference type="STRING" id="6832.A0A553NSD2"/>
<feature type="compositionally biased region" description="Polar residues" evidence="4">
    <location>
        <begin position="1463"/>
        <end position="1481"/>
    </location>
</feature>
<feature type="domain" description="BEACH" evidence="5">
    <location>
        <begin position="2098"/>
        <end position="2390"/>
    </location>
</feature>
<organism evidence="7 8">
    <name type="scientific">Tigriopus californicus</name>
    <name type="common">Marine copepod</name>
    <dbReference type="NCBI Taxonomy" id="6832"/>
    <lineage>
        <taxon>Eukaryota</taxon>
        <taxon>Metazoa</taxon>
        <taxon>Ecdysozoa</taxon>
        <taxon>Arthropoda</taxon>
        <taxon>Crustacea</taxon>
        <taxon>Multicrustacea</taxon>
        <taxon>Hexanauplia</taxon>
        <taxon>Copepoda</taxon>
        <taxon>Harpacticoida</taxon>
        <taxon>Harpacticidae</taxon>
        <taxon>Tigriopus</taxon>
    </lineage>
</organism>
<dbReference type="PROSITE" id="PS50197">
    <property type="entry name" value="BEACH"/>
    <property type="match status" value="1"/>
</dbReference>
<evidence type="ECO:0000313" key="7">
    <source>
        <dbReference type="EMBL" id="TRY68346.1"/>
    </source>
</evidence>
<dbReference type="SUPFAM" id="SSF50729">
    <property type="entry name" value="PH domain-like"/>
    <property type="match status" value="1"/>
</dbReference>
<dbReference type="FunFam" id="1.10.1540.10:FF:000001">
    <property type="entry name" value="neurobeachin isoform X1"/>
    <property type="match status" value="1"/>
</dbReference>
<dbReference type="SUPFAM" id="SSF49899">
    <property type="entry name" value="Concanavalin A-like lectins/glucanases"/>
    <property type="match status" value="1"/>
</dbReference>
<dbReference type="CDD" id="cd01201">
    <property type="entry name" value="PH_BEACH"/>
    <property type="match status" value="1"/>
</dbReference>
<dbReference type="InterPro" id="IPR023362">
    <property type="entry name" value="PH-BEACH_dom"/>
</dbReference>
<dbReference type="InterPro" id="IPR036322">
    <property type="entry name" value="WD40_repeat_dom_sf"/>
</dbReference>
<dbReference type="Gene3D" id="2.130.10.10">
    <property type="entry name" value="YVTN repeat-like/Quinoprotein amine dehydrogenase"/>
    <property type="match status" value="1"/>
</dbReference>
<dbReference type="Pfam" id="PF15787">
    <property type="entry name" value="DUF4704"/>
    <property type="match status" value="1"/>
</dbReference>
<dbReference type="GO" id="GO:0016020">
    <property type="term" value="C:membrane"/>
    <property type="evidence" value="ECO:0007669"/>
    <property type="project" value="TreeGrafter"/>
</dbReference>
<dbReference type="InterPro" id="IPR013320">
    <property type="entry name" value="ConA-like_dom_sf"/>
</dbReference>
<dbReference type="Gene3D" id="2.30.29.30">
    <property type="entry name" value="Pleckstrin-homology domain (PH domain)/Phosphotyrosine-binding domain (PTB)"/>
    <property type="match status" value="1"/>
</dbReference>